<dbReference type="Pfam" id="PF11716">
    <property type="entry name" value="MDMPI_N"/>
    <property type="match status" value="1"/>
</dbReference>
<protein>
    <submittedName>
        <fullName evidence="2">Maleylpyruvate isomerase family mycothiol-dependent enzyme</fullName>
    </submittedName>
</protein>
<sequence length="273" mass="29777">MTTPVLTEKRGVPDAPETIGDELYRQRMNFANLLAALDPTDWEAPSRCSEWSVADVAGHVLNGAEFHVARLTGSANLARFTRYGAFQPAVTPQAWLRDSPRRTPDATINELRELAVSERELFRARLEAPDGEPERGPTGRPLHWSTRSLHSLWDSWIHERDVALALGQPAPSAARSFPLATMYGFLIVGSVAARRGTPLHVTLDLSDIAATPYEIGITADDVYVAAGSRTVPQVFGSAAEMLDSAAGRSPGLRTLQAPDFLLTALRHFRVALT</sequence>
<evidence type="ECO:0000313" key="2">
    <source>
        <dbReference type="EMBL" id="MCO8275550.1"/>
    </source>
</evidence>
<dbReference type="GO" id="GO:0016853">
    <property type="term" value="F:isomerase activity"/>
    <property type="evidence" value="ECO:0007669"/>
    <property type="project" value="UniProtKB-KW"/>
</dbReference>
<dbReference type="RefSeq" id="WP_253241613.1">
    <property type="nucleotide sequence ID" value="NZ_JAMYJR010000038.1"/>
</dbReference>
<name>A0ABT1DXQ5_9ACTN</name>
<dbReference type="Proteomes" id="UP001523369">
    <property type="component" value="Unassembled WGS sequence"/>
</dbReference>
<dbReference type="EMBL" id="JAMYJR010000038">
    <property type="protein sequence ID" value="MCO8275550.1"/>
    <property type="molecule type" value="Genomic_DNA"/>
</dbReference>
<evidence type="ECO:0000313" key="3">
    <source>
        <dbReference type="Proteomes" id="UP001523369"/>
    </source>
</evidence>
<proteinExistence type="predicted"/>
<keyword evidence="3" id="KW-1185">Reference proteome</keyword>
<keyword evidence="2" id="KW-0413">Isomerase</keyword>
<dbReference type="InterPro" id="IPR017517">
    <property type="entry name" value="Maleyloyr_isom"/>
</dbReference>
<feature type="domain" description="Mycothiol-dependent maleylpyruvate isomerase metal-binding" evidence="1">
    <location>
        <begin position="28"/>
        <end position="163"/>
    </location>
</feature>
<dbReference type="InterPro" id="IPR024344">
    <property type="entry name" value="MDMPI_metal-binding"/>
</dbReference>
<dbReference type="InterPro" id="IPR034660">
    <property type="entry name" value="DinB/YfiT-like"/>
</dbReference>
<gene>
    <name evidence="2" type="ORF">M1L60_33695</name>
</gene>
<dbReference type="SUPFAM" id="SSF109854">
    <property type="entry name" value="DinB/YfiT-like putative metalloenzymes"/>
    <property type="match status" value="1"/>
</dbReference>
<organism evidence="2 3">
    <name type="scientific">Paractinoplanes aksuensis</name>
    <dbReference type="NCBI Taxonomy" id="2939490"/>
    <lineage>
        <taxon>Bacteria</taxon>
        <taxon>Bacillati</taxon>
        <taxon>Actinomycetota</taxon>
        <taxon>Actinomycetes</taxon>
        <taxon>Micromonosporales</taxon>
        <taxon>Micromonosporaceae</taxon>
        <taxon>Paractinoplanes</taxon>
    </lineage>
</organism>
<reference evidence="2 3" key="1">
    <citation type="submission" date="2022-06" db="EMBL/GenBank/DDBJ databases">
        <title>New Species of the Genus Actinoplanes, ActinopZanes ferrugineus.</title>
        <authorList>
            <person name="Ding P."/>
        </authorList>
    </citation>
    <scope>NUCLEOTIDE SEQUENCE [LARGE SCALE GENOMIC DNA]</scope>
    <source>
        <strain evidence="2 3">TRM88003</strain>
    </source>
</reference>
<comment type="caution">
    <text evidence="2">The sequence shown here is derived from an EMBL/GenBank/DDBJ whole genome shotgun (WGS) entry which is preliminary data.</text>
</comment>
<evidence type="ECO:0000259" key="1">
    <source>
        <dbReference type="Pfam" id="PF11716"/>
    </source>
</evidence>
<accession>A0ABT1DXQ5</accession>
<dbReference type="NCBIfam" id="TIGR03083">
    <property type="entry name" value="maleylpyruvate isomerase family mycothiol-dependent enzyme"/>
    <property type="match status" value="1"/>
</dbReference>
<dbReference type="Gene3D" id="1.20.120.450">
    <property type="entry name" value="dinb family like domain"/>
    <property type="match status" value="1"/>
</dbReference>